<dbReference type="AlphaFoldDB" id="A0A1Z4ELD6"/>
<keyword evidence="4 5" id="KW-0472">Membrane</keyword>
<evidence type="ECO:0000256" key="3">
    <source>
        <dbReference type="ARBA" id="ARBA00022989"/>
    </source>
</evidence>
<feature type="transmembrane region" description="Helical" evidence="5">
    <location>
        <begin position="230"/>
        <end position="252"/>
    </location>
</feature>
<evidence type="ECO:0000313" key="7">
    <source>
        <dbReference type="Proteomes" id="UP000217736"/>
    </source>
</evidence>
<feature type="transmembrane region" description="Helical" evidence="5">
    <location>
        <begin position="468"/>
        <end position="489"/>
    </location>
</feature>
<feature type="transmembrane region" description="Helical" evidence="5">
    <location>
        <begin position="62"/>
        <end position="83"/>
    </location>
</feature>
<accession>A0A1Z4ELD6</accession>
<evidence type="ECO:0000256" key="1">
    <source>
        <dbReference type="ARBA" id="ARBA00004141"/>
    </source>
</evidence>
<keyword evidence="5" id="KW-0813">Transport</keyword>
<feature type="transmembrane region" description="Helical" evidence="5">
    <location>
        <begin position="145"/>
        <end position="167"/>
    </location>
</feature>
<name>A0A1Z4ELD6_9MYCO</name>
<dbReference type="Pfam" id="PF01061">
    <property type="entry name" value="ABC2_membrane"/>
    <property type="match status" value="2"/>
</dbReference>
<keyword evidence="5" id="KW-1003">Cell membrane</keyword>
<feature type="transmembrane region" description="Helical" evidence="5">
    <location>
        <begin position="528"/>
        <end position="547"/>
    </location>
</feature>
<dbReference type="PROSITE" id="PS51012">
    <property type="entry name" value="ABC_TM2"/>
    <property type="match status" value="2"/>
</dbReference>
<evidence type="ECO:0000256" key="5">
    <source>
        <dbReference type="RuleBase" id="RU361157"/>
    </source>
</evidence>
<dbReference type="PANTHER" id="PTHR43027:SF1">
    <property type="entry name" value="DOXORUBICIN RESISTANCE ABC TRANSPORTER PERMEASE PROTEIN DRRC-RELATED"/>
    <property type="match status" value="1"/>
</dbReference>
<feature type="transmembrane region" description="Helical" evidence="5">
    <location>
        <begin position="323"/>
        <end position="343"/>
    </location>
</feature>
<dbReference type="InterPro" id="IPR013525">
    <property type="entry name" value="ABC2_TM"/>
</dbReference>
<protein>
    <recommendedName>
        <fullName evidence="5">Transport permease protein</fullName>
    </recommendedName>
</protein>
<dbReference type="PANTHER" id="PTHR43027">
    <property type="entry name" value="DOXORUBICIN RESISTANCE ABC TRANSPORTER PERMEASE PROTEIN DRRC-RELATED"/>
    <property type="match status" value="1"/>
</dbReference>
<comment type="similarity">
    <text evidence="5">Belongs to the ABC-2 integral membrane protein family.</text>
</comment>
<dbReference type="KEGG" id="mshg:MSG_03650"/>
<dbReference type="EMBL" id="AP018164">
    <property type="protein sequence ID" value="BAX93779.1"/>
    <property type="molecule type" value="Genomic_DNA"/>
</dbReference>
<feature type="transmembrane region" description="Helical" evidence="5">
    <location>
        <begin position="179"/>
        <end position="197"/>
    </location>
</feature>
<comment type="subcellular location">
    <subcellularLocation>
        <location evidence="5">Cell membrane</location>
        <topology evidence="5">Multi-pass membrane protein</topology>
    </subcellularLocation>
    <subcellularLocation>
        <location evidence="1">Membrane</location>
        <topology evidence="1">Multi-pass membrane protein</topology>
    </subcellularLocation>
</comment>
<dbReference type="InterPro" id="IPR052902">
    <property type="entry name" value="ABC-2_transporter"/>
</dbReference>
<evidence type="ECO:0000313" key="6">
    <source>
        <dbReference type="EMBL" id="BAX93779.1"/>
    </source>
</evidence>
<reference evidence="7" key="1">
    <citation type="submission" date="2017-06" db="EMBL/GenBank/DDBJ databases">
        <title>Complete Genome Sequence of Mycobacterium shigaense.</title>
        <authorList>
            <person name="Fukano H."/>
            <person name="Yoshida M."/>
            <person name="Kazumi Y."/>
            <person name="Ogura Y."/>
            <person name="Mitarai S."/>
            <person name="Hayashi T."/>
            <person name="Hoshino Y."/>
        </authorList>
    </citation>
    <scope>NUCLEOTIDE SEQUENCE [LARGE SCALE GENOMIC DNA]</scope>
    <source>
        <strain evidence="7">UN-152</strain>
    </source>
</reference>
<feature type="transmembrane region" description="Helical" evidence="5">
    <location>
        <begin position="355"/>
        <end position="379"/>
    </location>
</feature>
<keyword evidence="2 5" id="KW-0812">Transmembrane</keyword>
<feature type="transmembrane region" description="Helical" evidence="5">
    <location>
        <begin position="442"/>
        <end position="461"/>
    </location>
</feature>
<sequence>MPSPSAATGSPGGRALAALTWRTIAGARRDADLLFAALAPVGCFLGFTLVLGGLINTGRTTYPQYVLPVVIVQAILFGAMTTADRAARDRLSGFGFRLRALPIPAAVPLGARMLYCLIRSAIALIAGIAVGSSFGFRMAGGAGDAALFVIIVMAFAMAVCLGADALGSRAGSVESSSQLLLLPQLLLVLLSTGIAPADAFPQWLGAFVRYQPVSQVTETLRGLADGRVTGAGLTMTGVWCLALLILFGGLAVRMQRRYGAGLSGSAPPGDPAPPAADACAGPRVTANLPPHPEIPSQTSLRAFVTHSGLEAGRLLRRWRRDPVVAVQALLFPTLLLVVYKLLIGKAVLAVTGHDSLYGLVPMCAVVGAIFGTLGAGLALPAERESGLLAKLWVLPVHRASALAGRLIAEATRATASAIVLTVLGIALGLRFTYGWIGLPAFVLLPVVISAGMATVVIAIATRADGKAMVTWLGAGCIVLLFLNTGVAPAEVFPGWLQPVVRFQPISPTIEAMRALAAGGPVLRPLWQVALWTGALVAVFAPVAVRGYRAAAEVGSQ</sequence>
<dbReference type="Proteomes" id="UP000217736">
    <property type="component" value="Chromosome"/>
</dbReference>
<dbReference type="RefSeq" id="WP_096441754.1">
    <property type="nucleotide sequence ID" value="NZ_AP018164.1"/>
</dbReference>
<comment type="caution">
    <text evidence="5">Lacks conserved residue(s) required for the propagation of feature annotation.</text>
</comment>
<gene>
    <name evidence="6" type="primary">drrC_2</name>
    <name evidence="6" type="ORF">MSG_03650</name>
</gene>
<proteinExistence type="inferred from homology"/>
<dbReference type="GO" id="GO:0140359">
    <property type="term" value="F:ABC-type transporter activity"/>
    <property type="evidence" value="ECO:0007669"/>
    <property type="project" value="InterPro"/>
</dbReference>
<evidence type="ECO:0000256" key="2">
    <source>
        <dbReference type="ARBA" id="ARBA00022692"/>
    </source>
</evidence>
<organism evidence="6 7">
    <name type="scientific">Mycobacterium shigaense</name>
    <dbReference type="NCBI Taxonomy" id="722731"/>
    <lineage>
        <taxon>Bacteria</taxon>
        <taxon>Bacillati</taxon>
        <taxon>Actinomycetota</taxon>
        <taxon>Actinomycetes</taxon>
        <taxon>Mycobacteriales</taxon>
        <taxon>Mycobacteriaceae</taxon>
        <taxon>Mycobacterium</taxon>
        <taxon>Mycobacterium simiae complex</taxon>
    </lineage>
</organism>
<dbReference type="InterPro" id="IPR047817">
    <property type="entry name" value="ABC2_TM_bact-type"/>
</dbReference>
<dbReference type="GO" id="GO:0005886">
    <property type="term" value="C:plasma membrane"/>
    <property type="evidence" value="ECO:0007669"/>
    <property type="project" value="UniProtKB-SubCell"/>
</dbReference>
<feature type="transmembrane region" description="Helical" evidence="5">
    <location>
        <begin position="415"/>
        <end position="436"/>
    </location>
</feature>
<keyword evidence="7" id="KW-1185">Reference proteome</keyword>
<evidence type="ECO:0000256" key="4">
    <source>
        <dbReference type="ARBA" id="ARBA00023136"/>
    </source>
</evidence>
<feature type="transmembrane region" description="Helical" evidence="5">
    <location>
        <begin position="33"/>
        <end position="56"/>
    </location>
</feature>
<dbReference type="OrthoDB" id="26267at2"/>
<keyword evidence="3 5" id="KW-1133">Transmembrane helix</keyword>